<dbReference type="EMBL" id="JAFHKS010000042">
    <property type="protein sequence ID" value="MBN3545003.1"/>
    <property type="molecule type" value="Genomic_DNA"/>
</dbReference>
<keyword evidence="1" id="KW-0677">Repeat</keyword>
<dbReference type="SUPFAM" id="SSF48403">
    <property type="entry name" value="Ankyrin repeat"/>
    <property type="match status" value="1"/>
</dbReference>
<feature type="repeat" description="ANK" evidence="3">
    <location>
        <begin position="204"/>
        <end position="230"/>
    </location>
</feature>
<dbReference type="Proteomes" id="UP001319060">
    <property type="component" value="Unassembled WGS sequence"/>
</dbReference>
<name>A0ABS2ZA02_9BACL</name>
<dbReference type="Gene3D" id="1.25.40.20">
    <property type="entry name" value="Ankyrin repeat-containing domain"/>
    <property type="match status" value="1"/>
</dbReference>
<dbReference type="RefSeq" id="WP_188403356.1">
    <property type="nucleotide sequence ID" value="NZ_BMCE01000002.1"/>
</dbReference>
<evidence type="ECO:0000256" key="3">
    <source>
        <dbReference type="PROSITE-ProRule" id="PRU00023"/>
    </source>
</evidence>
<dbReference type="InterPro" id="IPR036770">
    <property type="entry name" value="Ankyrin_rpt-contain_sf"/>
</dbReference>
<evidence type="ECO:0000313" key="5">
    <source>
        <dbReference type="Proteomes" id="UP001319060"/>
    </source>
</evidence>
<dbReference type="PROSITE" id="PS51257">
    <property type="entry name" value="PROKAR_LIPOPROTEIN"/>
    <property type="match status" value="1"/>
</dbReference>
<evidence type="ECO:0000256" key="2">
    <source>
        <dbReference type="ARBA" id="ARBA00023043"/>
    </source>
</evidence>
<dbReference type="PANTHER" id="PTHR24171:SF9">
    <property type="entry name" value="ANKYRIN REPEAT DOMAIN-CONTAINING PROTEIN 39"/>
    <property type="match status" value="1"/>
</dbReference>
<reference evidence="4 5" key="1">
    <citation type="submission" date="2021-01" db="EMBL/GenBank/DDBJ databases">
        <title>Genome Sequencing of Type Strains.</title>
        <authorList>
            <person name="Lemaire J.F."/>
            <person name="Inderbitzin P."/>
            <person name="Collins S.B."/>
            <person name="Wespe N."/>
            <person name="Knight-Connoni V."/>
        </authorList>
    </citation>
    <scope>NUCLEOTIDE SEQUENCE [LARGE SCALE GENOMIC DNA]</scope>
    <source>
        <strain evidence="4 5">DSM 14730</strain>
    </source>
</reference>
<organism evidence="4 5">
    <name type="scientific">Fictibacillus barbaricus</name>
    <dbReference type="NCBI Taxonomy" id="182136"/>
    <lineage>
        <taxon>Bacteria</taxon>
        <taxon>Bacillati</taxon>
        <taxon>Bacillota</taxon>
        <taxon>Bacilli</taxon>
        <taxon>Bacillales</taxon>
        <taxon>Fictibacillaceae</taxon>
        <taxon>Fictibacillus</taxon>
    </lineage>
</organism>
<dbReference type="PROSITE" id="PS50088">
    <property type="entry name" value="ANK_REPEAT"/>
    <property type="match status" value="3"/>
</dbReference>
<protein>
    <submittedName>
        <fullName evidence="4">Ankyrin repeat domain-containing protein</fullName>
    </submittedName>
</protein>
<evidence type="ECO:0000256" key="1">
    <source>
        <dbReference type="ARBA" id="ARBA00022737"/>
    </source>
</evidence>
<accession>A0ABS2ZA02</accession>
<dbReference type="Pfam" id="PF12796">
    <property type="entry name" value="Ank_2"/>
    <property type="match status" value="2"/>
</dbReference>
<feature type="repeat" description="ANK" evidence="3">
    <location>
        <begin position="166"/>
        <end position="203"/>
    </location>
</feature>
<dbReference type="InterPro" id="IPR002110">
    <property type="entry name" value="Ankyrin_rpt"/>
</dbReference>
<keyword evidence="5" id="KW-1185">Reference proteome</keyword>
<proteinExistence type="predicted"/>
<comment type="caution">
    <text evidence="4">The sequence shown here is derived from an EMBL/GenBank/DDBJ whole genome shotgun (WGS) entry which is preliminary data.</text>
</comment>
<dbReference type="SMART" id="SM00248">
    <property type="entry name" value="ANK"/>
    <property type="match status" value="5"/>
</dbReference>
<dbReference type="PANTHER" id="PTHR24171">
    <property type="entry name" value="ANKYRIN REPEAT DOMAIN-CONTAINING PROTEIN 39-RELATED"/>
    <property type="match status" value="1"/>
</dbReference>
<dbReference type="PROSITE" id="PS50297">
    <property type="entry name" value="ANK_REP_REGION"/>
    <property type="match status" value="2"/>
</dbReference>
<feature type="repeat" description="ANK" evidence="3">
    <location>
        <begin position="66"/>
        <end position="98"/>
    </location>
</feature>
<sequence>MLKWVIAGLSVMMFLQGCSDTSERMTREKETENLTNNLFKAVEQKESDQVKKLIREGINLNAQDSQGRTALMIATYNKDYDTAKVLIDAGADVNIQDNMKNNPYLYASAEGYSDILLLTVQAGADTKVTNRYGGTGLIPASEHGYVDVVKMLLTKTDVDVNHVNNLGWTALLEAIILNNGNEMQQKTVQLLIEHGADVNLADGEGVTPLEHARQKGFKEIEKILLEAGAN</sequence>
<gene>
    <name evidence="4" type="ORF">JYA64_06840</name>
</gene>
<evidence type="ECO:0000313" key="4">
    <source>
        <dbReference type="EMBL" id="MBN3545003.1"/>
    </source>
</evidence>
<dbReference type="PRINTS" id="PR01415">
    <property type="entry name" value="ANKYRIN"/>
</dbReference>
<keyword evidence="2 3" id="KW-0040">ANK repeat</keyword>